<dbReference type="Proteomes" id="UP000287247">
    <property type="component" value="Unassembled WGS sequence"/>
</dbReference>
<comment type="caution">
    <text evidence="2">The sequence shown here is derived from an EMBL/GenBank/DDBJ whole genome shotgun (WGS) entry which is preliminary data.</text>
</comment>
<evidence type="ECO:0000313" key="2">
    <source>
        <dbReference type="EMBL" id="GBF80236.1"/>
    </source>
</evidence>
<protein>
    <submittedName>
        <fullName evidence="2">Tic22-like family protein</fullName>
    </submittedName>
</protein>
<evidence type="ECO:0000313" key="3">
    <source>
        <dbReference type="Proteomes" id="UP000287247"/>
    </source>
</evidence>
<name>A0A401IG96_APHSA</name>
<dbReference type="Pfam" id="PF04278">
    <property type="entry name" value="Tic22"/>
    <property type="match status" value="1"/>
</dbReference>
<dbReference type="OrthoDB" id="509198at2"/>
<evidence type="ECO:0000256" key="1">
    <source>
        <dbReference type="SAM" id="SignalP"/>
    </source>
</evidence>
<reference evidence="3" key="1">
    <citation type="submission" date="2017-05" db="EMBL/GenBank/DDBJ databases">
        <title>Physiological properties and genetic analysis related to exopolysaccharide production of fresh-water unicellular cyanobacterium Aphanothece sacrum, Suizenji Nori, that has been cultured as a food source in Japan.</title>
        <authorList>
            <person name="Kanesaki Y."/>
            <person name="Yoshikawa S."/>
            <person name="Ohki K."/>
        </authorList>
    </citation>
    <scope>NUCLEOTIDE SEQUENCE [LARGE SCALE GENOMIC DNA]</scope>
    <source>
        <strain evidence="3">FPU1</strain>
    </source>
</reference>
<keyword evidence="3" id="KW-1185">Reference proteome</keyword>
<organism evidence="2 3">
    <name type="scientific">Aphanothece sacrum FPU1</name>
    <dbReference type="NCBI Taxonomy" id="1920663"/>
    <lineage>
        <taxon>Bacteria</taxon>
        <taxon>Bacillati</taxon>
        <taxon>Cyanobacteriota</taxon>
        <taxon>Cyanophyceae</taxon>
        <taxon>Oscillatoriophycideae</taxon>
        <taxon>Chroococcales</taxon>
        <taxon>Aphanothecaceae</taxon>
        <taxon>Aphanothece</taxon>
    </lineage>
</organism>
<dbReference type="EMBL" id="BDQK01000006">
    <property type="protein sequence ID" value="GBF80236.1"/>
    <property type="molecule type" value="Genomic_DNA"/>
</dbReference>
<accession>A0A401IG96</accession>
<gene>
    <name evidence="2" type="ORF">AsFPU1_1637</name>
</gene>
<dbReference type="RefSeq" id="WP_125061081.1">
    <property type="nucleotide sequence ID" value="NZ_BDQK01000006.1"/>
</dbReference>
<feature type="chain" id="PRO_5019247102" evidence="1">
    <location>
        <begin position="32"/>
        <end position="245"/>
    </location>
</feature>
<dbReference type="Gene3D" id="3.40.1350.100">
    <property type="match status" value="2"/>
</dbReference>
<dbReference type="AlphaFoldDB" id="A0A401IG96"/>
<dbReference type="InterPro" id="IPR007378">
    <property type="entry name" value="Tic22-like"/>
</dbReference>
<keyword evidence="1" id="KW-0732">Signal</keyword>
<dbReference type="GO" id="GO:0015031">
    <property type="term" value="P:protein transport"/>
    <property type="evidence" value="ECO:0007669"/>
    <property type="project" value="InterPro"/>
</dbReference>
<feature type="signal peptide" evidence="1">
    <location>
        <begin position="1"/>
        <end position="31"/>
    </location>
</feature>
<dbReference type="PANTHER" id="PTHR33926">
    <property type="entry name" value="PROTEIN TIC 22, CHLOROPLASTIC"/>
    <property type="match status" value="1"/>
</dbReference>
<proteinExistence type="predicted"/>
<dbReference type="PANTHER" id="PTHR33926:SF4">
    <property type="entry name" value="PROTEIN TIC 22, CHLOROPLASTIC"/>
    <property type="match status" value="1"/>
</dbReference>
<sequence>MKTLKRWGITLSLIASTLIPTWLSQSSAVLALPEADIVQMLSGIPVFTFLDAQGAPLVAQLEDKTIFASIFMSQRDAQQALAQFQKDKPDLASQYKIKVISLGKIYQFARKNSTQSQRFVLQYVPTQVEFDAAKKVAGINGQPYQGGVPVYIANGGPGKGYLTIKQNNQDIVPVFFEQGAIQKMVDELKKNNPEVGSTLKIEVIPLNILIANLEQQDDEFWKSIRLWPSQEMIQIIRANAPNKPK</sequence>